<evidence type="ECO:0000259" key="1">
    <source>
        <dbReference type="PROSITE" id="PS51186"/>
    </source>
</evidence>
<dbReference type="OrthoDB" id="357176at2"/>
<dbReference type="RefSeq" id="WP_125000889.1">
    <property type="nucleotide sequence ID" value="NZ_BHYK01000009.1"/>
</dbReference>
<dbReference type="InterPro" id="IPR004176">
    <property type="entry name" value="Clp_R_N"/>
</dbReference>
<keyword evidence="3" id="KW-1185">Reference proteome</keyword>
<name>A0A401ULH1_9CLOT</name>
<evidence type="ECO:0000313" key="2">
    <source>
        <dbReference type="EMBL" id="GCD10377.1"/>
    </source>
</evidence>
<dbReference type="SUPFAM" id="SSF81923">
    <property type="entry name" value="Double Clp-N motif"/>
    <property type="match status" value="1"/>
</dbReference>
<dbReference type="Gene3D" id="1.10.1780.10">
    <property type="entry name" value="Clp, N-terminal domain"/>
    <property type="match status" value="1"/>
</dbReference>
<dbReference type="InterPro" id="IPR036628">
    <property type="entry name" value="Clp_N_dom_sf"/>
</dbReference>
<proteinExistence type="predicted"/>
<dbReference type="InterPro" id="IPR016181">
    <property type="entry name" value="Acyl_CoA_acyltransferase"/>
</dbReference>
<reference evidence="2 3" key="1">
    <citation type="submission" date="2018-11" db="EMBL/GenBank/DDBJ databases">
        <title>Genome sequencing and assembly of Clostridium tagluense strain A121.</title>
        <authorList>
            <person name="Murakami T."/>
            <person name="Segawa T."/>
            <person name="Shcherbakova V.A."/>
            <person name="Mori H."/>
            <person name="Yoshimura Y."/>
        </authorList>
    </citation>
    <scope>NUCLEOTIDE SEQUENCE [LARGE SCALE GENOMIC DNA]</scope>
    <source>
        <strain evidence="2 3">A121</strain>
    </source>
</reference>
<dbReference type="SUPFAM" id="SSF55729">
    <property type="entry name" value="Acyl-CoA N-acyltransferases (Nat)"/>
    <property type="match status" value="1"/>
</dbReference>
<dbReference type="GO" id="GO:0016747">
    <property type="term" value="F:acyltransferase activity, transferring groups other than amino-acyl groups"/>
    <property type="evidence" value="ECO:0007669"/>
    <property type="project" value="InterPro"/>
</dbReference>
<dbReference type="PROSITE" id="PS51186">
    <property type="entry name" value="GNAT"/>
    <property type="match status" value="1"/>
</dbReference>
<protein>
    <submittedName>
        <fullName evidence="2">N-acetyltransferase</fullName>
    </submittedName>
</protein>
<feature type="domain" description="N-acetyltransferase" evidence="1">
    <location>
        <begin position="161"/>
        <end position="280"/>
    </location>
</feature>
<organism evidence="2 3">
    <name type="scientific">Clostridium tagluense</name>
    <dbReference type="NCBI Taxonomy" id="360422"/>
    <lineage>
        <taxon>Bacteria</taxon>
        <taxon>Bacillati</taxon>
        <taxon>Bacillota</taxon>
        <taxon>Clostridia</taxon>
        <taxon>Eubacteriales</taxon>
        <taxon>Clostridiaceae</taxon>
        <taxon>Clostridium</taxon>
    </lineage>
</organism>
<dbReference type="AlphaFoldDB" id="A0A401ULH1"/>
<dbReference type="Proteomes" id="UP000287872">
    <property type="component" value="Unassembled WGS sequence"/>
</dbReference>
<dbReference type="InterPro" id="IPR000182">
    <property type="entry name" value="GNAT_dom"/>
</dbReference>
<sequence length="280" mass="32247">MEQIKLTKRLQRIFSLAENLINNDNRAILYPIHLFIAVLQVKTGVLGELNLKFPIDINSLMKISNQLQFDGKEYIHHYFNSKVSNKTIQVLKEAETIMNLYGQIYLNEGHIIKAIFVSDNEVRNFFSYEERELILDITTTPRDLAVSLINYVKPNFKSTSFIVKRATLSDTDKLFSFIEKEFNNKWLCNIKSGFCKEIIPIYIAIEENEVIGFGAYDIVKKGLFGPLGIKMAYRKKNVGYTILHSCLNDMNNDGYKYAIIDEAGPIEFYEETCGATIIHK</sequence>
<dbReference type="EMBL" id="BHYK01000009">
    <property type="protein sequence ID" value="GCD10377.1"/>
    <property type="molecule type" value="Genomic_DNA"/>
</dbReference>
<keyword evidence="2" id="KW-0808">Transferase</keyword>
<comment type="caution">
    <text evidence="2">The sequence shown here is derived from an EMBL/GenBank/DDBJ whole genome shotgun (WGS) entry which is preliminary data.</text>
</comment>
<gene>
    <name evidence="2" type="ORF">Ctaglu_20000</name>
</gene>
<dbReference type="Pfam" id="PF02861">
    <property type="entry name" value="Clp_N"/>
    <property type="match status" value="1"/>
</dbReference>
<accession>A0A401ULH1</accession>
<evidence type="ECO:0000313" key="3">
    <source>
        <dbReference type="Proteomes" id="UP000287872"/>
    </source>
</evidence>
<dbReference type="Gene3D" id="3.40.630.30">
    <property type="match status" value="1"/>
</dbReference>